<dbReference type="PANTHER" id="PTHR33988">
    <property type="entry name" value="ENDORIBONUCLEASE MAZF-RELATED"/>
    <property type="match status" value="1"/>
</dbReference>
<reference evidence="2" key="1">
    <citation type="submission" date="2020-05" db="EMBL/GenBank/DDBJ databases">
        <authorList>
            <person name="Chiriac C."/>
            <person name="Salcher M."/>
            <person name="Ghai R."/>
            <person name="Kavagutti S V."/>
        </authorList>
    </citation>
    <scope>NUCLEOTIDE SEQUENCE</scope>
</reference>
<dbReference type="InterPro" id="IPR011067">
    <property type="entry name" value="Plasmid_toxin/cell-grow_inhib"/>
</dbReference>
<accession>A0A6J6ZD83</accession>
<dbReference type="GO" id="GO:0016075">
    <property type="term" value="P:rRNA catabolic process"/>
    <property type="evidence" value="ECO:0007669"/>
    <property type="project" value="TreeGrafter"/>
</dbReference>
<dbReference type="EMBL" id="CAFAAL010000227">
    <property type="protein sequence ID" value="CAB4819741.1"/>
    <property type="molecule type" value="Genomic_DNA"/>
</dbReference>
<dbReference type="GO" id="GO:0004521">
    <property type="term" value="F:RNA endonuclease activity"/>
    <property type="evidence" value="ECO:0007669"/>
    <property type="project" value="TreeGrafter"/>
</dbReference>
<dbReference type="GO" id="GO:0003677">
    <property type="term" value="F:DNA binding"/>
    <property type="evidence" value="ECO:0007669"/>
    <property type="project" value="InterPro"/>
</dbReference>
<proteinExistence type="predicted"/>
<name>A0A6J6ZD83_9ZZZZ</name>
<dbReference type="InterPro" id="IPR003477">
    <property type="entry name" value="PemK-like"/>
</dbReference>
<dbReference type="EMBL" id="CAEZYH010000106">
    <property type="protein sequence ID" value="CAB4730857.1"/>
    <property type="molecule type" value="Genomic_DNA"/>
</dbReference>
<evidence type="ECO:0000313" key="2">
    <source>
        <dbReference type="EMBL" id="CAB4819741.1"/>
    </source>
</evidence>
<gene>
    <name evidence="1" type="ORF">UFOPK2658_01678</name>
    <name evidence="2" type="ORF">UFOPK3004_01766</name>
    <name evidence="3" type="ORF">UFOPK3304_01622</name>
</gene>
<dbReference type="SUPFAM" id="SSF50118">
    <property type="entry name" value="Cell growth inhibitor/plasmid maintenance toxic component"/>
    <property type="match status" value="1"/>
</dbReference>
<evidence type="ECO:0000313" key="1">
    <source>
        <dbReference type="EMBL" id="CAB4730857.1"/>
    </source>
</evidence>
<dbReference type="PANTHER" id="PTHR33988:SF1">
    <property type="entry name" value="ENDORIBONUCLEASE MAZF7-RELATED"/>
    <property type="match status" value="1"/>
</dbReference>
<organism evidence="2">
    <name type="scientific">freshwater metagenome</name>
    <dbReference type="NCBI Taxonomy" id="449393"/>
    <lineage>
        <taxon>unclassified sequences</taxon>
        <taxon>metagenomes</taxon>
        <taxon>ecological metagenomes</taxon>
    </lineage>
</organism>
<dbReference type="Gene3D" id="2.30.30.110">
    <property type="match status" value="1"/>
</dbReference>
<protein>
    <submittedName>
        <fullName evidence="2">Unannotated protein</fullName>
    </submittedName>
</protein>
<dbReference type="EMBL" id="CAFBLJ010000119">
    <property type="protein sequence ID" value="CAB4880746.1"/>
    <property type="molecule type" value="Genomic_DNA"/>
</dbReference>
<dbReference type="GO" id="GO:0006402">
    <property type="term" value="P:mRNA catabolic process"/>
    <property type="evidence" value="ECO:0007669"/>
    <property type="project" value="TreeGrafter"/>
</dbReference>
<dbReference type="Pfam" id="PF02452">
    <property type="entry name" value="PemK_toxin"/>
    <property type="match status" value="1"/>
</dbReference>
<evidence type="ECO:0000313" key="3">
    <source>
        <dbReference type="EMBL" id="CAB4880746.1"/>
    </source>
</evidence>
<dbReference type="AlphaFoldDB" id="A0A6J6ZD83"/>
<sequence length="113" mass="12799">MDLIDSIWLVDFGPNFPAEPGHKRPALVVGPTDGFADFLSNVFVVPFTTSRRDLNFHVEVEPGVDSGISEISYAQCEQLRSINKRRLVHPLGVIDSESRFQIRRVLRMLLNFS</sequence>